<evidence type="ECO:0000259" key="1">
    <source>
        <dbReference type="PROSITE" id="PS51819"/>
    </source>
</evidence>
<protein>
    <submittedName>
        <fullName evidence="2">Glyoxalase</fullName>
    </submittedName>
</protein>
<gene>
    <name evidence="2" type="ORF">COU35_04850</name>
</gene>
<dbReference type="InterPro" id="IPR029068">
    <property type="entry name" value="Glyas_Bleomycin-R_OHBP_Dase"/>
</dbReference>
<proteinExistence type="predicted"/>
<dbReference type="CDD" id="cd07247">
    <property type="entry name" value="SgaA_N_like"/>
    <property type="match status" value="1"/>
</dbReference>
<dbReference type="Proteomes" id="UP000230154">
    <property type="component" value="Unassembled WGS sequence"/>
</dbReference>
<dbReference type="SUPFAM" id="SSF54593">
    <property type="entry name" value="Glyoxalase/Bleomycin resistance protein/Dihydroxybiphenyl dioxygenase"/>
    <property type="match status" value="1"/>
</dbReference>
<dbReference type="Gene3D" id="3.10.180.10">
    <property type="entry name" value="2,3-Dihydroxybiphenyl 1,2-Dioxygenase, domain 1"/>
    <property type="match status" value="1"/>
</dbReference>
<dbReference type="InterPro" id="IPR052164">
    <property type="entry name" value="Anthracycline_SecMetBiosynth"/>
</dbReference>
<dbReference type="PROSITE" id="PS51819">
    <property type="entry name" value="VOC"/>
    <property type="match status" value="1"/>
</dbReference>
<organism evidence="2 3">
    <name type="scientific">Candidatus Magasanikbacteria bacterium CG10_big_fil_rev_8_21_14_0_10_47_10</name>
    <dbReference type="NCBI Taxonomy" id="1974652"/>
    <lineage>
        <taxon>Bacteria</taxon>
        <taxon>Candidatus Magasanikiibacteriota</taxon>
    </lineage>
</organism>
<dbReference type="PANTHER" id="PTHR33993:SF2">
    <property type="entry name" value="VOC DOMAIN-CONTAINING PROTEIN"/>
    <property type="match status" value="1"/>
</dbReference>
<dbReference type="EMBL" id="PFCB01000032">
    <property type="protein sequence ID" value="PIR74004.1"/>
    <property type="molecule type" value="Genomic_DNA"/>
</dbReference>
<dbReference type="InterPro" id="IPR037523">
    <property type="entry name" value="VOC_core"/>
</dbReference>
<evidence type="ECO:0000313" key="2">
    <source>
        <dbReference type="EMBL" id="PIR74004.1"/>
    </source>
</evidence>
<evidence type="ECO:0000313" key="3">
    <source>
        <dbReference type="Proteomes" id="UP000230154"/>
    </source>
</evidence>
<comment type="caution">
    <text evidence="2">The sequence shown here is derived from an EMBL/GenBank/DDBJ whole genome shotgun (WGS) entry which is preliminary data.</text>
</comment>
<dbReference type="Pfam" id="PF00903">
    <property type="entry name" value="Glyoxalase"/>
    <property type="match status" value="1"/>
</dbReference>
<dbReference type="InterPro" id="IPR004360">
    <property type="entry name" value="Glyas_Fos-R_dOase_dom"/>
</dbReference>
<name>A0A2H0TPD7_9BACT</name>
<accession>A0A2H0TPD7</accession>
<dbReference type="AlphaFoldDB" id="A0A2H0TPD7"/>
<feature type="domain" description="VOC" evidence="1">
    <location>
        <begin position="4"/>
        <end position="133"/>
    </location>
</feature>
<sequence>MKDPIVHFEIPADDVDRAMNFYKNTFGWEFKKWDMPAGSSTGGDPYYGVFTTDVDEKQQPKKPGAINGGLMKRKMPNQPFMNYITAESISDKLESIEANGGEIVMPKTEIAAGMGWIAAFKDPEGNMMGLHEMPDDKE</sequence>
<dbReference type="PANTHER" id="PTHR33993">
    <property type="entry name" value="GLYOXALASE-RELATED"/>
    <property type="match status" value="1"/>
</dbReference>
<reference evidence="3" key="1">
    <citation type="submission" date="2017-09" db="EMBL/GenBank/DDBJ databases">
        <title>Depth-based differentiation of microbial function through sediment-hosted aquifers and enrichment of novel symbionts in the deep terrestrial subsurface.</title>
        <authorList>
            <person name="Probst A.J."/>
            <person name="Ladd B."/>
            <person name="Jarett J.K."/>
            <person name="Geller-Mcgrath D.E."/>
            <person name="Sieber C.M.K."/>
            <person name="Emerson J.B."/>
            <person name="Anantharaman K."/>
            <person name="Thomas B.C."/>
            <person name="Malmstrom R."/>
            <person name="Stieglmeier M."/>
            <person name="Klingl A."/>
            <person name="Woyke T."/>
            <person name="Ryan C.M."/>
            <person name="Banfield J.F."/>
        </authorList>
    </citation>
    <scope>NUCLEOTIDE SEQUENCE [LARGE SCALE GENOMIC DNA]</scope>
</reference>